<evidence type="ECO:0000313" key="3">
    <source>
        <dbReference type="EMBL" id="SEG52890.1"/>
    </source>
</evidence>
<dbReference type="EMBL" id="FNVN01000003">
    <property type="protein sequence ID" value="SEG52890.1"/>
    <property type="molecule type" value="Genomic_DNA"/>
</dbReference>
<dbReference type="RefSeq" id="WP_235010798.1">
    <property type="nucleotide sequence ID" value="NZ_CP031311.1"/>
</dbReference>
<gene>
    <name evidence="3" type="ORF">SAMN04488133_2558</name>
</gene>
<evidence type="ECO:0000256" key="2">
    <source>
        <dbReference type="SAM" id="Phobius"/>
    </source>
</evidence>
<feature type="transmembrane region" description="Helical" evidence="2">
    <location>
        <begin position="59"/>
        <end position="82"/>
    </location>
</feature>
<keyword evidence="2" id="KW-1133">Transmembrane helix</keyword>
<evidence type="ECO:0000256" key="1">
    <source>
        <dbReference type="SAM" id="MobiDB-lite"/>
    </source>
</evidence>
<reference evidence="3 4" key="1">
    <citation type="submission" date="2016-10" db="EMBL/GenBank/DDBJ databases">
        <authorList>
            <person name="de Groot N.N."/>
        </authorList>
    </citation>
    <scope>NUCLEOTIDE SEQUENCE [LARGE SCALE GENOMIC DNA]</scope>
    <source>
        <strain evidence="3 4">CGMCC 1.10331</strain>
    </source>
</reference>
<organism evidence="3 4">
    <name type="scientific">Halobellus limi</name>
    <dbReference type="NCBI Taxonomy" id="699433"/>
    <lineage>
        <taxon>Archaea</taxon>
        <taxon>Methanobacteriati</taxon>
        <taxon>Methanobacteriota</taxon>
        <taxon>Stenosarchaea group</taxon>
        <taxon>Halobacteria</taxon>
        <taxon>Halobacteriales</taxon>
        <taxon>Haloferacaceae</taxon>
        <taxon>Halobellus</taxon>
    </lineage>
</organism>
<dbReference type="Proteomes" id="UP000236740">
    <property type="component" value="Unassembled WGS sequence"/>
</dbReference>
<accession>A0A1H6AXA2</accession>
<name>A0A1H6AXA2_9EURY</name>
<sequence length="93" mass="9835">MSAESDTEPGDVATPSGDAASENGPPIPDPESVDDEGYVIGSGRSGIVRRIDHDDFDPVGTLVLIAIYMVIVGAMWIFMYFVEFLGGDLTVIG</sequence>
<dbReference type="AlphaFoldDB" id="A0A1H6AXA2"/>
<keyword evidence="4" id="KW-1185">Reference proteome</keyword>
<feature type="region of interest" description="Disordered" evidence="1">
    <location>
        <begin position="1"/>
        <end position="40"/>
    </location>
</feature>
<keyword evidence="2" id="KW-0472">Membrane</keyword>
<proteinExistence type="predicted"/>
<dbReference type="GeneID" id="39858234"/>
<evidence type="ECO:0000313" key="4">
    <source>
        <dbReference type="Proteomes" id="UP000236740"/>
    </source>
</evidence>
<protein>
    <submittedName>
        <fullName evidence="3">Uncharacterized protein</fullName>
    </submittedName>
</protein>
<keyword evidence="2" id="KW-0812">Transmembrane</keyword>